<dbReference type="Proteomes" id="UP001162162">
    <property type="component" value="Unassembled WGS sequence"/>
</dbReference>
<sequence length="72" mass="8181">MKIYADCERRVYGDGLLVGDSGYAIKPYLITPLSNPNNPAEHLFNEAQIRTRNPIERCFGTKFGKIKSTLYD</sequence>
<evidence type="ECO:0008006" key="3">
    <source>
        <dbReference type="Google" id="ProtNLM"/>
    </source>
</evidence>
<dbReference type="EMBL" id="JAPWTK010000414">
    <property type="protein sequence ID" value="KAJ8940706.1"/>
    <property type="molecule type" value="Genomic_DNA"/>
</dbReference>
<keyword evidence="2" id="KW-1185">Reference proteome</keyword>
<evidence type="ECO:0000313" key="2">
    <source>
        <dbReference type="Proteomes" id="UP001162162"/>
    </source>
</evidence>
<dbReference type="AlphaFoldDB" id="A0AAV8XP37"/>
<evidence type="ECO:0000313" key="1">
    <source>
        <dbReference type="EMBL" id="KAJ8940706.1"/>
    </source>
</evidence>
<protein>
    <recommendedName>
        <fullName evidence="3">DDE Tnp4 domain-containing protein</fullName>
    </recommendedName>
</protein>
<organism evidence="1 2">
    <name type="scientific">Aromia moschata</name>
    <dbReference type="NCBI Taxonomy" id="1265417"/>
    <lineage>
        <taxon>Eukaryota</taxon>
        <taxon>Metazoa</taxon>
        <taxon>Ecdysozoa</taxon>
        <taxon>Arthropoda</taxon>
        <taxon>Hexapoda</taxon>
        <taxon>Insecta</taxon>
        <taxon>Pterygota</taxon>
        <taxon>Neoptera</taxon>
        <taxon>Endopterygota</taxon>
        <taxon>Coleoptera</taxon>
        <taxon>Polyphaga</taxon>
        <taxon>Cucujiformia</taxon>
        <taxon>Chrysomeloidea</taxon>
        <taxon>Cerambycidae</taxon>
        <taxon>Cerambycinae</taxon>
        <taxon>Callichromatini</taxon>
        <taxon>Aromia</taxon>
    </lineage>
</organism>
<accession>A0AAV8XP37</accession>
<name>A0AAV8XP37_9CUCU</name>
<proteinExistence type="predicted"/>
<reference evidence="1" key="1">
    <citation type="journal article" date="2023" name="Insect Mol. Biol.">
        <title>Genome sequencing provides insights into the evolution of gene families encoding plant cell wall-degrading enzymes in longhorned beetles.</title>
        <authorList>
            <person name="Shin N.R."/>
            <person name="Okamura Y."/>
            <person name="Kirsch R."/>
            <person name="Pauchet Y."/>
        </authorList>
    </citation>
    <scope>NUCLEOTIDE SEQUENCE</scope>
    <source>
        <strain evidence="1">AMC_N1</strain>
    </source>
</reference>
<comment type="caution">
    <text evidence="1">The sequence shown here is derived from an EMBL/GenBank/DDBJ whole genome shotgun (WGS) entry which is preliminary data.</text>
</comment>
<gene>
    <name evidence="1" type="ORF">NQ318_009109</name>
</gene>